<dbReference type="RefSeq" id="WP_200276951.1">
    <property type="nucleotide sequence ID" value="NZ_CP066802.1"/>
</dbReference>
<dbReference type="EMBL" id="CP066802">
    <property type="protein sequence ID" value="QQM67831.1"/>
    <property type="molecule type" value="Genomic_DNA"/>
</dbReference>
<keyword evidence="2" id="KW-0808">Transferase</keyword>
<dbReference type="InterPro" id="IPR029063">
    <property type="entry name" value="SAM-dependent_MTases_sf"/>
</dbReference>
<dbReference type="AlphaFoldDB" id="A0A7T7S2B0"/>
<keyword evidence="3" id="KW-1185">Reference proteome</keyword>
<organism evidence="2 3">
    <name type="scientific">Actinomyces weissii</name>
    <dbReference type="NCBI Taxonomy" id="675090"/>
    <lineage>
        <taxon>Bacteria</taxon>
        <taxon>Bacillati</taxon>
        <taxon>Actinomycetota</taxon>
        <taxon>Actinomycetes</taxon>
        <taxon>Actinomycetales</taxon>
        <taxon>Actinomycetaceae</taxon>
        <taxon>Actinomyces</taxon>
    </lineage>
</organism>
<protein>
    <submittedName>
        <fullName evidence="2">Class I SAM-dependent methyltransferase</fullName>
    </submittedName>
</protein>
<evidence type="ECO:0000313" key="2">
    <source>
        <dbReference type="EMBL" id="QQM67831.1"/>
    </source>
</evidence>
<keyword evidence="2" id="KW-0489">Methyltransferase</keyword>
<name>A0A7T7S2B0_9ACTO</name>
<proteinExistence type="predicted"/>
<accession>A0A7T7S2B0</accession>
<dbReference type="SUPFAM" id="SSF53335">
    <property type="entry name" value="S-adenosyl-L-methionine-dependent methyltransferases"/>
    <property type="match status" value="1"/>
</dbReference>
<reference evidence="2 3" key="1">
    <citation type="submission" date="2020-12" db="EMBL/GenBank/DDBJ databases">
        <authorList>
            <person name="Zhou J."/>
        </authorList>
    </citation>
    <scope>NUCLEOTIDE SEQUENCE [LARGE SCALE GENOMIC DNA]</scope>
    <source>
        <strain evidence="2 3">CCUG 61299</strain>
    </source>
</reference>
<dbReference type="PANTHER" id="PTHR43591">
    <property type="entry name" value="METHYLTRANSFERASE"/>
    <property type="match status" value="1"/>
</dbReference>
<evidence type="ECO:0000313" key="3">
    <source>
        <dbReference type="Proteomes" id="UP000595895"/>
    </source>
</evidence>
<dbReference type="GO" id="GO:0032259">
    <property type="term" value="P:methylation"/>
    <property type="evidence" value="ECO:0007669"/>
    <property type="project" value="UniProtKB-KW"/>
</dbReference>
<sequence>MRLPHRFWDVAAPVYDLATVRGRAGANQAAAYIAERLSPADLLLDAACATGLFACALAPQVWRVLACDASPAMVARTRAKARRKRLRNLAARTGDVTALPLADDAVDATVAGNVLHLLEQPEQAVAELKRVVRPGGYIALPCYVLTEGTQSPGGTRLWHRAGFSPGQQWQAEDLLEHLERWGLQVEDHQVFAAFKPLCVARCRND</sequence>
<dbReference type="InterPro" id="IPR013216">
    <property type="entry name" value="Methyltransf_11"/>
</dbReference>
<dbReference type="GO" id="GO:0008757">
    <property type="term" value="F:S-adenosylmethionine-dependent methyltransferase activity"/>
    <property type="evidence" value="ECO:0007669"/>
    <property type="project" value="InterPro"/>
</dbReference>
<evidence type="ECO:0000259" key="1">
    <source>
        <dbReference type="Pfam" id="PF08241"/>
    </source>
</evidence>
<dbReference type="KEGG" id="awe:JG540_02835"/>
<dbReference type="CDD" id="cd02440">
    <property type="entry name" value="AdoMet_MTases"/>
    <property type="match status" value="1"/>
</dbReference>
<dbReference type="Pfam" id="PF08241">
    <property type="entry name" value="Methyltransf_11"/>
    <property type="match status" value="1"/>
</dbReference>
<feature type="domain" description="Methyltransferase type 11" evidence="1">
    <location>
        <begin position="44"/>
        <end position="139"/>
    </location>
</feature>
<dbReference type="Gene3D" id="3.40.50.150">
    <property type="entry name" value="Vaccinia Virus protein VP39"/>
    <property type="match status" value="1"/>
</dbReference>
<gene>
    <name evidence="2" type="ORF">JG540_02835</name>
</gene>
<dbReference type="Proteomes" id="UP000595895">
    <property type="component" value="Chromosome"/>
</dbReference>